<feature type="domain" description="LD-carboxypeptidase N-terminal" evidence="9">
    <location>
        <begin position="52"/>
        <end position="169"/>
    </location>
</feature>
<evidence type="ECO:0000256" key="4">
    <source>
        <dbReference type="ARBA" id="ARBA00022801"/>
    </source>
</evidence>
<protein>
    <submittedName>
        <fullName evidence="11">LD-carboxypeptidase</fullName>
    </submittedName>
</protein>
<accession>A0A219B5W7</accession>
<dbReference type="PIRSF" id="PIRSF028757">
    <property type="entry name" value="LD-carboxypeptidase"/>
    <property type="match status" value="1"/>
</dbReference>
<dbReference type="Gene3D" id="3.40.50.10740">
    <property type="entry name" value="Class I glutamine amidotransferase-like"/>
    <property type="match status" value="1"/>
</dbReference>
<reference evidence="12" key="1">
    <citation type="submission" date="2017-05" db="EMBL/GenBank/DDBJ databases">
        <authorList>
            <person name="Lin X."/>
        </authorList>
    </citation>
    <scope>NUCLEOTIDE SEQUENCE [LARGE SCALE GENOMIC DNA]</scope>
    <source>
        <strain evidence="12">JLT2012</strain>
    </source>
</reference>
<feature type="region of interest" description="Disordered" evidence="7">
    <location>
        <begin position="26"/>
        <end position="50"/>
    </location>
</feature>
<evidence type="ECO:0000256" key="5">
    <source>
        <dbReference type="ARBA" id="ARBA00022825"/>
    </source>
</evidence>
<feature type="active site" description="Nucleophile" evidence="6">
    <location>
        <position position="149"/>
    </location>
</feature>
<feature type="active site" description="Charge relay system" evidence="6">
    <location>
        <position position="253"/>
    </location>
</feature>
<evidence type="ECO:0000259" key="10">
    <source>
        <dbReference type="Pfam" id="PF17676"/>
    </source>
</evidence>
<keyword evidence="12" id="KW-1185">Reference proteome</keyword>
<dbReference type="OrthoDB" id="9807329at2"/>
<feature type="chain" id="PRO_5012555775" evidence="8">
    <location>
        <begin position="26"/>
        <end position="354"/>
    </location>
</feature>
<dbReference type="GO" id="GO:0006508">
    <property type="term" value="P:proteolysis"/>
    <property type="evidence" value="ECO:0007669"/>
    <property type="project" value="UniProtKB-KW"/>
</dbReference>
<dbReference type="InterPro" id="IPR029062">
    <property type="entry name" value="Class_I_gatase-like"/>
</dbReference>
<dbReference type="AlphaFoldDB" id="A0A219B5W7"/>
<dbReference type="Proteomes" id="UP000198462">
    <property type="component" value="Unassembled WGS sequence"/>
</dbReference>
<dbReference type="CDD" id="cd07025">
    <property type="entry name" value="Peptidase_S66"/>
    <property type="match status" value="1"/>
</dbReference>
<evidence type="ECO:0000256" key="3">
    <source>
        <dbReference type="ARBA" id="ARBA00022670"/>
    </source>
</evidence>
<dbReference type="InterPro" id="IPR040449">
    <property type="entry name" value="Peptidase_S66_N"/>
</dbReference>
<gene>
    <name evidence="11" type="ORF">B5C34_08565</name>
</gene>
<keyword evidence="5" id="KW-0720">Serine protease</keyword>
<comment type="caution">
    <text evidence="11">The sequence shown here is derived from an EMBL/GenBank/DDBJ whole genome shotgun (WGS) entry which is preliminary data.</text>
</comment>
<dbReference type="PANTHER" id="PTHR30237">
    <property type="entry name" value="MURAMOYLTETRAPEPTIDE CARBOXYPEPTIDASE"/>
    <property type="match status" value="1"/>
</dbReference>
<evidence type="ECO:0000313" key="12">
    <source>
        <dbReference type="Proteomes" id="UP000198462"/>
    </source>
</evidence>
<dbReference type="InterPro" id="IPR027461">
    <property type="entry name" value="Carboxypeptidase_A_C_sf"/>
</dbReference>
<dbReference type="Pfam" id="PF02016">
    <property type="entry name" value="Peptidase_S66"/>
    <property type="match status" value="1"/>
</dbReference>
<dbReference type="InterPro" id="IPR040921">
    <property type="entry name" value="Peptidase_S66C"/>
</dbReference>
<dbReference type="SUPFAM" id="SSF141986">
    <property type="entry name" value="LD-carboxypeptidase A C-terminal domain-like"/>
    <property type="match status" value="1"/>
</dbReference>
<comment type="similarity">
    <text evidence="1">Belongs to the peptidase S66 family.</text>
</comment>
<dbReference type="SUPFAM" id="SSF52317">
    <property type="entry name" value="Class I glutamine amidotransferase-like"/>
    <property type="match status" value="1"/>
</dbReference>
<evidence type="ECO:0000256" key="1">
    <source>
        <dbReference type="ARBA" id="ARBA00010233"/>
    </source>
</evidence>
<dbReference type="EMBL" id="NFZT01000001">
    <property type="protein sequence ID" value="OWV33506.1"/>
    <property type="molecule type" value="Genomic_DNA"/>
</dbReference>
<dbReference type="GO" id="GO:0004180">
    <property type="term" value="F:carboxypeptidase activity"/>
    <property type="evidence" value="ECO:0007669"/>
    <property type="project" value="UniProtKB-KW"/>
</dbReference>
<evidence type="ECO:0000256" key="6">
    <source>
        <dbReference type="PIRSR" id="PIRSR028757-1"/>
    </source>
</evidence>
<dbReference type="PANTHER" id="PTHR30237:SF2">
    <property type="entry name" value="MUREIN TETRAPEPTIDE CARBOXYPEPTIDASE"/>
    <property type="match status" value="1"/>
</dbReference>
<evidence type="ECO:0000256" key="2">
    <source>
        <dbReference type="ARBA" id="ARBA00022645"/>
    </source>
</evidence>
<keyword evidence="4" id="KW-0378">Hydrolase</keyword>
<organism evidence="11 12">
    <name type="scientific">Pacificimonas flava</name>
    <dbReference type="NCBI Taxonomy" id="1234595"/>
    <lineage>
        <taxon>Bacteria</taxon>
        <taxon>Pseudomonadati</taxon>
        <taxon>Pseudomonadota</taxon>
        <taxon>Alphaproteobacteria</taxon>
        <taxon>Sphingomonadales</taxon>
        <taxon>Sphingosinicellaceae</taxon>
        <taxon>Pacificimonas</taxon>
    </lineage>
</organism>
<keyword evidence="3" id="KW-0645">Protease</keyword>
<name>A0A219B5W7_9SPHN</name>
<keyword evidence="8" id="KW-0732">Signal</keyword>
<dbReference type="InterPro" id="IPR027478">
    <property type="entry name" value="LdcA_N"/>
</dbReference>
<evidence type="ECO:0000256" key="8">
    <source>
        <dbReference type="SAM" id="SignalP"/>
    </source>
</evidence>
<feature type="signal peptide" evidence="8">
    <location>
        <begin position="1"/>
        <end position="25"/>
    </location>
</feature>
<evidence type="ECO:0000259" key="9">
    <source>
        <dbReference type="Pfam" id="PF02016"/>
    </source>
</evidence>
<sequence>MIDRRRTVQGLAAAAALSLSGGGHAALRLSTPAPSDPSGNRKPPRLRPGDVVGLVEPAKFTPDRFQLNRVVDTIEAMGLKARLAPHLTDRYGYLAGEDAARAADLTAMYADAEVRAVFAVRGGWGSARTLPYLDWETIRANPKLLVGYSDITSLHLAFQRVAGFPTLHAPIAAASWPAYSWEAFRSVAFEGATPVYSNPAPAEDRLARMAGSHEVLRPGRARGRLIGGNLTVLTSLVGTPYLPDMSGAILFLEDVDEPPYRLDRMMTQLALAGILRAVAGVVFGQCTDCTPGGESYGGFTVMQVLDQHLTPLGIPAFAGAQFGHVARQWTLPLGVEAEMDAQAGTLTLLEPAVS</sequence>
<feature type="active site" description="Charge relay system" evidence="6">
    <location>
        <position position="324"/>
    </location>
</feature>
<proteinExistence type="inferred from homology"/>
<dbReference type="Gene3D" id="3.50.30.60">
    <property type="entry name" value="LD-carboxypeptidase A C-terminal domain-like"/>
    <property type="match status" value="1"/>
</dbReference>
<evidence type="ECO:0000256" key="7">
    <source>
        <dbReference type="SAM" id="MobiDB-lite"/>
    </source>
</evidence>
<dbReference type="GO" id="GO:0008236">
    <property type="term" value="F:serine-type peptidase activity"/>
    <property type="evidence" value="ECO:0007669"/>
    <property type="project" value="UniProtKB-KW"/>
</dbReference>
<dbReference type="InterPro" id="IPR003507">
    <property type="entry name" value="S66_fam"/>
</dbReference>
<evidence type="ECO:0000313" key="11">
    <source>
        <dbReference type="EMBL" id="OWV33506.1"/>
    </source>
</evidence>
<dbReference type="Pfam" id="PF17676">
    <property type="entry name" value="Peptidase_S66C"/>
    <property type="match status" value="1"/>
</dbReference>
<feature type="domain" description="LD-carboxypeptidase C-terminal" evidence="10">
    <location>
        <begin position="222"/>
        <end position="339"/>
    </location>
</feature>
<keyword evidence="2 11" id="KW-0121">Carboxypeptidase</keyword>